<proteinExistence type="inferred from homology"/>
<dbReference type="Pfam" id="PF01321">
    <property type="entry name" value="Creatinase_N"/>
    <property type="match status" value="1"/>
</dbReference>
<dbReference type="CDD" id="cd00466">
    <property type="entry name" value="DHQase_II"/>
    <property type="match status" value="1"/>
</dbReference>
<protein>
    <recommendedName>
        <fullName evidence="6 10">3-dehydroquinate dehydratase</fullName>
        <shortName evidence="10">3-dehydroquinase</shortName>
        <ecNumber evidence="6 10">4.2.1.10</ecNumber>
    </recommendedName>
    <alternativeName>
        <fullName evidence="10">Type II DHQase</fullName>
    </alternativeName>
</protein>
<dbReference type="EC" id="4.2.1.10" evidence="6 10"/>
<feature type="domain" description="Peptidase M24" evidence="11">
    <location>
        <begin position="284"/>
        <end position="486"/>
    </location>
</feature>
<dbReference type="GO" id="GO:0016787">
    <property type="term" value="F:hydrolase activity"/>
    <property type="evidence" value="ECO:0007669"/>
    <property type="project" value="UniProtKB-KW"/>
</dbReference>
<comment type="subunit">
    <text evidence="5 10">Homododecamer.</text>
</comment>
<dbReference type="NCBIfam" id="NF003807">
    <property type="entry name" value="PRK05395.1-4"/>
    <property type="match status" value="1"/>
</dbReference>
<reference evidence="13" key="1">
    <citation type="journal article" date="2018" name="Antonie Van Leeuwenhoek">
        <title>Proteinivorax hydrogeniformans sp. nov., an anaerobic, haloalkaliphilic bacterium fermenting proteinaceous compounds with high hydrogen production.</title>
        <authorList>
            <person name="Boltyanskaya Y."/>
            <person name="Detkova E."/>
            <person name="Pimenov N."/>
            <person name="Kevbrin V."/>
        </authorList>
    </citation>
    <scope>NUCLEOTIDE SEQUENCE</scope>
    <source>
        <strain evidence="13">Z-710</strain>
    </source>
</reference>
<dbReference type="GO" id="GO:0003855">
    <property type="term" value="F:3-dehydroquinate dehydratase activity"/>
    <property type="evidence" value="ECO:0007669"/>
    <property type="project" value="UniProtKB-UniRule"/>
</dbReference>
<dbReference type="PROSITE" id="PS00491">
    <property type="entry name" value="PROLINE_PEPTIDASE"/>
    <property type="match status" value="1"/>
</dbReference>
<evidence type="ECO:0000256" key="5">
    <source>
        <dbReference type="ARBA" id="ARBA00011193"/>
    </source>
</evidence>
<organism evidence="13">
    <name type="scientific">Proteinivorax hydrogeniformans</name>
    <dbReference type="NCBI Taxonomy" id="1826727"/>
    <lineage>
        <taxon>Bacteria</taxon>
        <taxon>Bacillati</taxon>
        <taxon>Bacillota</taxon>
        <taxon>Clostridia</taxon>
        <taxon>Eubacteriales</taxon>
        <taxon>Proteinivoracaceae</taxon>
        <taxon>Proteinivorax</taxon>
    </lineage>
</organism>
<feature type="binding site" evidence="10">
    <location>
        <position position="85"/>
    </location>
    <ligand>
        <name>substrate</name>
    </ligand>
</feature>
<dbReference type="GO" id="GO:0046872">
    <property type="term" value="F:metal ion binding"/>
    <property type="evidence" value="ECO:0007669"/>
    <property type="project" value="UniProtKB-KW"/>
</dbReference>
<comment type="similarity">
    <text evidence="4 10">Belongs to the type-II 3-dehydroquinase family.</text>
</comment>
<dbReference type="NCBIfam" id="NF003805">
    <property type="entry name" value="PRK05395.1-2"/>
    <property type="match status" value="1"/>
</dbReference>
<gene>
    <name evidence="10 13" type="primary">aroQ</name>
    <name evidence="13" type="ORF">PRVXH_001865</name>
</gene>
<dbReference type="Pfam" id="PF01220">
    <property type="entry name" value="DHquinase_II"/>
    <property type="match status" value="1"/>
</dbReference>
<keyword evidence="10" id="KW-0028">Amino-acid biosynthesis</keyword>
<feature type="site" description="Transition state stabilizer" evidence="10">
    <location>
        <position position="17"/>
    </location>
</feature>
<dbReference type="InterPro" id="IPR029149">
    <property type="entry name" value="Creatin/AminoP/Spt16_N"/>
</dbReference>
<dbReference type="InterPro" id="IPR001874">
    <property type="entry name" value="DHquinase_II"/>
</dbReference>
<dbReference type="Pfam" id="PF00557">
    <property type="entry name" value="Peptidase_M24"/>
    <property type="match status" value="1"/>
</dbReference>
<dbReference type="PANTHER" id="PTHR46112">
    <property type="entry name" value="AMINOPEPTIDASE"/>
    <property type="match status" value="1"/>
</dbReference>
<evidence type="ECO:0000256" key="7">
    <source>
        <dbReference type="ARBA" id="ARBA00022723"/>
    </source>
</evidence>
<dbReference type="HAMAP" id="MF_00169">
    <property type="entry name" value="AroQ"/>
    <property type="match status" value="1"/>
</dbReference>
<dbReference type="NCBIfam" id="TIGR01088">
    <property type="entry name" value="aroQ"/>
    <property type="match status" value="1"/>
</dbReference>
<accession>A0AAU8HS26</accession>
<evidence type="ECO:0000256" key="3">
    <source>
        <dbReference type="ARBA" id="ARBA00008766"/>
    </source>
</evidence>
<keyword evidence="9 10" id="KW-0456">Lyase</keyword>
<feature type="binding site" evidence="10">
    <location>
        <begin position="99"/>
        <end position="100"/>
    </location>
    <ligand>
        <name>substrate</name>
    </ligand>
</feature>
<dbReference type="InterPro" id="IPR050659">
    <property type="entry name" value="Peptidase_M24B"/>
</dbReference>
<feature type="active site" description="Proton donor" evidence="10">
    <location>
        <position position="98"/>
    </location>
</feature>
<evidence type="ECO:0000313" key="13">
    <source>
        <dbReference type="EMBL" id="XCI27936.1"/>
    </source>
</evidence>
<evidence type="ECO:0000259" key="12">
    <source>
        <dbReference type="Pfam" id="PF01321"/>
    </source>
</evidence>
<sequence length="503" mass="56633">MRFMVIHGPNLNMLKSRPQSIYGQRSLEEINNEIRTWCMKNNIHVDIVQSNCEGEIIDYLHKFQSYNGIVINPGAYTHYSYAIGDAVELVNIPVVEVHLSDIYSREDFRRKSVIASHCYRQISGFGFHGYILALQAIIHKIEEVDSMTYYRVAELKKQLKEKGLDAMLVNQPENRQYITGFTGSSGYVLFTQDKDYFFTDFRYIEQAKEQLEGFEIVKHGFSPLDDISQYLSNAGVQKLGFEEHFATYQAFQRYQKAFKNIQVLPAGPIVEEIRKVKDRTEIENTEKAIDIAVAAFEHILGFLKPGIKEVDVALELEFFMRKKGASGLAFETIVASGHRSALPHGIASEKVLEEGDFVKMDFGCVYNGYCSDISRTVVLGKATDKQKKIYDTVLKAQQAAIDNIKAGVSGKKADDYARSVITEAGYGDKFGHGLGHGIGMVVHENPRVSPNSEDILRPGNIITVEPGIYIPEYGGVRIEDMLVITEDGSKNLTKATKEFIEIT</sequence>
<comment type="similarity">
    <text evidence="3">Belongs to the peptidase M24B family.</text>
</comment>
<dbReference type="Gene3D" id="3.40.350.10">
    <property type="entry name" value="Creatinase/prolidase N-terminal domain"/>
    <property type="match status" value="1"/>
</dbReference>
<dbReference type="CDD" id="cd01092">
    <property type="entry name" value="APP-like"/>
    <property type="match status" value="1"/>
</dbReference>
<keyword evidence="7" id="KW-0479">Metal-binding</keyword>
<evidence type="ECO:0000259" key="11">
    <source>
        <dbReference type="Pfam" id="PF00557"/>
    </source>
</evidence>
<evidence type="ECO:0000256" key="9">
    <source>
        <dbReference type="ARBA" id="ARBA00023239"/>
    </source>
</evidence>
<dbReference type="InterPro" id="IPR036441">
    <property type="entry name" value="DHquinase_II_sf"/>
</dbReference>
<dbReference type="GO" id="GO:0008652">
    <property type="term" value="P:amino acid biosynthetic process"/>
    <property type="evidence" value="ECO:0007669"/>
    <property type="project" value="UniProtKB-KW"/>
</dbReference>
<dbReference type="InterPro" id="IPR001131">
    <property type="entry name" value="Peptidase_M24B_aminopep-P_CS"/>
</dbReference>
<keyword evidence="8" id="KW-0378">Hydrolase</keyword>
<dbReference type="AlphaFoldDB" id="A0AAU8HS26"/>
<evidence type="ECO:0000256" key="8">
    <source>
        <dbReference type="ARBA" id="ARBA00022801"/>
    </source>
</evidence>
<dbReference type="SUPFAM" id="SSF52304">
    <property type="entry name" value="Type II 3-dehydroquinate dehydratase"/>
    <property type="match status" value="1"/>
</dbReference>
<dbReference type="PANTHER" id="PTHR46112:SF3">
    <property type="entry name" value="AMINOPEPTIDASE YPDF"/>
    <property type="match status" value="1"/>
</dbReference>
<evidence type="ECO:0000256" key="2">
    <source>
        <dbReference type="ARBA" id="ARBA00004902"/>
    </source>
</evidence>
<feature type="binding site" evidence="10">
    <location>
        <position position="78"/>
    </location>
    <ligand>
        <name>substrate</name>
    </ligand>
</feature>
<feature type="domain" description="Creatinase N-terminal" evidence="12">
    <location>
        <begin position="151"/>
        <end position="276"/>
    </location>
</feature>
<dbReference type="FunFam" id="3.90.230.10:FF:000014">
    <property type="entry name" value="Aminopeptidase P family protein"/>
    <property type="match status" value="1"/>
</dbReference>
<evidence type="ECO:0000256" key="4">
    <source>
        <dbReference type="ARBA" id="ARBA00011037"/>
    </source>
</evidence>
<dbReference type="RefSeq" id="WP_353892513.1">
    <property type="nucleotide sequence ID" value="NZ_CP159485.1"/>
</dbReference>
<dbReference type="InterPro" id="IPR036005">
    <property type="entry name" value="Creatinase/aminopeptidase-like"/>
</dbReference>
<dbReference type="GO" id="GO:0009423">
    <property type="term" value="P:chorismate biosynthetic process"/>
    <property type="evidence" value="ECO:0007669"/>
    <property type="project" value="UniProtKB-UniRule"/>
</dbReference>
<feature type="active site" description="Proton acceptor" evidence="10">
    <location>
        <position position="22"/>
    </location>
</feature>
<dbReference type="Gene3D" id="3.90.230.10">
    <property type="entry name" value="Creatinase/methionine aminopeptidase superfamily"/>
    <property type="match status" value="1"/>
</dbReference>
<reference evidence="13" key="2">
    <citation type="submission" date="2024-06" db="EMBL/GenBank/DDBJ databases">
        <authorList>
            <person name="Petrova K.O."/>
            <person name="Toshchakov S.V."/>
            <person name="Boltjanskaja Y.V."/>
            <person name="Kevbrin V.V."/>
        </authorList>
    </citation>
    <scope>NUCLEOTIDE SEQUENCE</scope>
    <source>
        <strain evidence="13">Z-710</strain>
    </source>
</reference>
<name>A0AAU8HS26_9FIRM</name>
<evidence type="ECO:0000256" key="10">
    <source>
        <dbReference type="HAMAP-Rule" id="MF_00169"/>
    </source>
</evidence>
<comment type="function">
    <text evidence="10">Catalyzes a trans-dehydration via an enolate intermediate.</text>
</comment>
<dbReference type="EMBL" id="CP159485">
    <property type="protein sequence ID" value="XCI27936.1"/>
    <property type="molecule type" value="Genomic_DNA"/>
</dbReference>
<dbReference type="SUPFAM" id="SSF55920">
    <property type="entry name" value="Creatinase/aminopeptidase"/>
    <property type="match status" value="1"/>
</dbReference>
<dbReference type="GO" id="GO:0009073">
    <property type="term" value="P:aromatic amino acid family biosynthetic process"/>
    <property type="evidence" value="ECO:0007669"/>
    <property type="project" value="UniProtKB-KW"/>
</dbReference>
<keyword evidence="10" id="KW-0057">Aromatic amino acid biosynthesis</keyword>
<comment type="pathway">
    <text evidence="2 10">Metabolic intermediate biosynthesis; chorismate biosynthesis; chorismate from D-erythrose 4-phosphate and phosphoenolpyruvate: step 3/7.</text>
</comment>
<feature type="binding site" evidence="10">
    <location>
        <position position="72"/>
    </location>
    <ligand>
        <name>substrate</name>
    </ligand>
</feature>
<feature type="binding site" evidence="10">
    <location>
        <position position="109"/>
    </location>
    <ligand>
        <name>substrate</name>
    </ligand>
</feature>
<dbReference type="InterPro" id="IPR000994">
    <property type="entry name" value="Pept_M24"/>
</dbReference>
<dbReference type="InterPro" id="IPR000587">
    <property type="entry name" value="Creatinase_N"/>
</dbReference>
<comment type="catalytic activity">
    <reaction evidence="1 10">
        <text>3-dehydroquinate = 3-dehydroshikimate + H2O</text>
        <dbReference type="Rhea" id="RHEA:21096"/>
        <dbReference type="ChEBI" id="CHEBI:15377"/>
        <dbReference type="ChEBI" id="CHEBI:16630"/>
        <dbReference type="ChEBI" id="CHEBI:32364"/>
        <dbReference type="EC" id="4.2.1.10"/>
    </reaction>
</comment>
<evidence type="ECO:0000256" key="1">
    <source>
        <dbReference type="ARBA" id="ARBA00001864"/>
    </source>
</evidence>
<evidence type="ECO:0000256" key="6">
    <source>
        <dbReference type="ARBA" id="ARBA00012060"/>
    </source>
</evidence>
<dbReference type="Gene3D" id="3.40.50.9100">
    <property type="entry name" value="Dehydroquinase, class II"/>
    <property type="match status" value="1"/>
</dbReference>